<dbReference type="RefSeq" id="WP_017802657.1">
    <property type="nucleotide sequence ID" value="NZ_JAGGMQ010000002.1"/>
</dbReference>
<dbReference type="Proteomes" id="UP001195624">
    <property type="component" value="Unassembled WGS sequence"/>
</dbReference>
<proteinExistence type="predicted"/>
<evidence type="ECO:0000313" key="3">
    <source>
        <dbReference type="Proteomes" id="UP001195624"/>
    </source>
</evidence>
<evidence type="ECO:0000313" key="2">
    <source>
        <dbReference type="EMBL" id="MBP2171692.1"/>
    </source>
</evidence>
<comment type="caution">
    <text evidence="2">The sequence shown here is derived from an EMBL/GenBank/DDBJ whole genome shotgun (WGS) entry which is preliminary data.</text>
</comment>
<accession>A0ABS4PGE3</accession>
<dbReference type="InterPro" id="IPR049503">
    <property type="entry name" value="AbiJ_NTD4"/>
</dbReference>
<evidence type="ECO:0000259" key="1">
    <source>
        <dbReference type="Pfam" id="PF18863"/>
    </source>
</evidence>
<feature type="domain" description="HEPN AbiJ-N-terminal" evidence="1">
    <location>
        <begin position="1"/>
        <end position="165"/>
    </location>
</feature>
<keyword evidence="3" id="KW-1185">Reference proteome</keyword>
<protein>
    <recommendedName>
        <fullName evidence="1">HEPN AbiJ-N-terminal domain-containing protein</fullName>
    </recommendedName>
</protein>
<dbReference type="Pfam" id="PF18863">
    <property type="entry name" value="AbiJ_NTD4"/>
    <property type="match status" value="1"/>
</dbReference>
<name>A0ABS4PGE3_9GAMM</name>
<organism evidence="2 3">
    <name type="scientific">Winslowiella toletana</name>
    <dbReference type="NCBI Taxonomy" id="92490"/>
    <lineage>
        <taxon>Bacteria</taxon>
        <taxon>Pseudomonadati</taxon>
        <taxon>Pseudomonadota</taxon>
        <taxon>Gammaproteobacteria</taxon>
        <taxon>Enterobacterales</taxon>
        <taxon>Erwiniaceae</taxon>
        <taxon>Winslowiella</taxon>
    </lineage>
</organism>
<reference evidence="3" key="1">
    <citation type="submission" date="2023-07" db="EMBL/GenBank/DDBJ databases">
        <title>Genome mining of underrepresented organisms for secondary metabolites.</title>
        <authorList>
            <person name="D'Agostino P.M."/>
        </authorList>
    </citation>
    <scope>NUCLEOTIDE SEQUENCE [LARGE SCALE GENOMIC DNA]</scope>
    <source>
        <strain evidence="3">WS4403</strain>
    </source>
</reference>
<dbReference type="EMBL" id="JAGGMQ010000002">
    <property type="protein sequence ID" value="MBP2171692.1"/>
    <property type="molecule type" value="Genomic_DNA"/>
</dbReference>
<sequence length="293" mass="34228">MKFSHRHGYDPEFINKTFRDDAPKWVRKLYFKKILERLVYDAMSLIPENKPVPVYDLINEILVMDDEEPDDYYLNNTPAMEVLRNLVMNIPWYRFYDTVEAVAERIIDIDDEDNFSQSRKNESYSFSAYRQRVNELFSEYNVDWKMNESGQLELPLPPFLEEKVKSTEERLADQFAPARMHFRKARAFALGSHRDAENSIKESISAIESICKTFYPDASTLGDALKMMKKDRSVSRLLIDVVEKFYAYANAEPAVRHGSNKDSGVLEYDAELALHFAAAFIRTLIVRRKETNS</sequence>
<gene>
    <name evidence="2" type="ORF">J2125_004988</name>
</gene>